<comment type="caution">
    <text evidence="2">The sequence shown here is derived from an EMBL/GenBank/DDBJ whole genome shotgun (WGS) entry which is preliminary data.</text>
</comment>
<dbReference type="AlphaFoldDB" id="A0A6S7I6J7"/>
<evidence type="ECO:0000256" key="1">
    <source>
        <dbReference type="SAM" id="MobiDB-lite"/>
    </source>
</evidence>
<dbReference type="EMBL" id="CACRXK020007164">
    <property type="protein sequence ID" value="CAB4011480.1"/>
    <property type="molecule type" value="Genomic_DNA"/>
</dbReference>
<accession>A0A6S7I6J7</accession>
<organism evidence="2 3">
    <name type="scientific">Paramuricea clavata</name>
    <name type="common">Red gorgonian</name>
    <name type="synonym">Violescent sea-whip</name>
    <dbReference type="NCBI Taxonomy" id="317549"/>
    <lineage>
        <taxon>Eukaryota</taxon>
        <taxon>Metazoa</taxon>
        <taxon>Cnidaria</taxon>
        <taxon>Anthozoa</taxon>
        <taxon>Octocorallia</taxon>
        <taxon>Malacalcyonacea</taxon>
        <taxon>Plexauridae</taxon>
        <taxon>Paramuricea</taxon>
    </lineage>
</organism>
<proteinExistence type="predicted"/>
<dbReference type="Proteomes" id="UP001152795">
    <property type="component" value="Unassembled WGS sequence"/>
</dbReference>
<protein>
    <submittedName>
        <fullName evidence="2">Uncharacterized protein</fullName>
    </submittedName>
</protein>
<evidence type="ECO:0000313" key="3">
    <source>
        <dbReference type="Proteomes" id="UP001152795"/>
    </source>
</evidence>
<name>A0A6S7I6J7_PARCT</name>
<reference evidence="2" key="1">
    <citation type="submission" date="2020-04" db="EMBL/GenBank/DDBJ databases">
        <authorList>
            <person name="Alioto T."/>
            <person name="Alioto T."/>
            <person name="Gomez Garrido J."/>
        </authorList>
    </citation>
    <scope>NUCLEOTIDE SEQUENCE</scope>
    <source>
        <strain evidence="2">A484AB</strain>
    </source>
</reference>
<feature type="region of interest" description="Disordered" evidence="1">
    <location>
        <begin position="1"/>
        <end position="31"/>
    </location>
</feature>
<keyword evidence="3" id="KW-1185">Reference proteome</keyword>
<gene>
    <name evidence="2" type="ORF">PACLA_8A035417</name>
</gene>
<evidence type="ECO:0000313" key="2">
    <source>
        <dbReference type="EMBL" id="CAB4011480.1"/>
    </source>
</evidence>
<sequence>MDKAKEEAGGDSKGGGTRTDNRRNNRGFNTGKRARGCVVDNCPEDHPPWVITVEDVLELCPAVLMVARVTLIVGIYTSLTEILRITKVITVIPRMELNNQTKMRTLLVLPLQPIKSIKCP</sequence>
<feature type="compositionally biased region" description="Basic and acidic residues" evidence="1">
    <location>
        <begin position="1"/>
        <end position="10"/>
    </location>
</feature>